<dbReference type="PANTHER" id="PTHR22983">
    <property type="entry name" value="PROTEIN KINASE RELATED"/>
    <property type="match status" value="1"/>
</dbReference>
<dbReference type="GO" id="GO:0005524">
    <property type="term" value="F:ATP binding"/>
    <property type="evidence" value="ECO:0007669"/>
    <property type="project" value="UniProtKB-UniRule"/>
</dbReference>
<dbReference type="SUPFAM" id="SSF48371">
    <property type="entry name" value="ARM repeat"/>
    <property type="match status" value="2"/>
</dbReference>
<dbReference type="PROSITE" id="PS00108">
    <property type="entry name" value="PROTEIN_KINASE_ST"/>
    <property type="match status" value="1"/>
</dbReference>
<dbReference type="GO" id="GO:0004674">
    <property type="term" value="F:protein serine/threonine kinase activity"/>
    <property type="evidence" value="ECO:0007669"/>
    <property type="project" value="UniProtKB-KW"/>
</dbReference>
<evidence type="ECO:0000256" key="11">
    <source>
        <dbReference type="ARBA" id="ARBA00048679"/>
    </source>
</evidence>
<dbReference type="GO" id="GO:0007224">
    <property type="term" value="P:smoothened signaling pathway"/>
    <property type="evidence" value="ECO:0007669"/>
    <property type="project" value="TreeGrafter"/>
</dbReference>
<evidence type="ECO:0000256" key="8">
    <source>
        <dbReference type="ARBA" id="ARBA00022840"/>
    </source>
</evidence>
<feature type="non-terminal residue" evidence="16">
    <location>
        <position position="1329"/>
    </location>
</feature>
<keyword evidence="3" id="KW-0963">Cytoplasm</keyword>
<evidence type="ECO:0000256" key="4">
    <source>
        <dbReference type="ARBA" id="ARBA00022527"/>
    </source>
</evidence>
<dbReference type="Proteomes" id="UP000550086">
    <property type="component" value="Unassembled WGS sequence"/>
</dbReference>
<dbReference type="Pfam" id="PF00069">
    <property type="entry name" value="Pkinase"/>
    <property type="match status" value="1"/>
</dbReference>
<reference evidence="16 17" key="1">
    <citation type="submission" date="2019-09" db="EMBL/GenBank/DDBJ databases">
        <title>Bird 10,000 Genomes (B10K) Project - Family phase.</title>
        <authorList>
            <person name="Zhang G."/>
        </authorList>
    </citation>
    <scope>NUCLEOTIDE SEQUENCE [LARGE SCALE GENOMIC DNA]</scope>
    <source>
        <strain evidence="16">B10K-DU-002-59</strain>
        <tissue evidence="16">Muscle</tissue>
    </source>
</reference>
<keyword evidence="8 13" id="KW-0067">ATP-binding</keyword>
<dbReference type="InterPro" id="IPR008271">
    <property type="entry name" value="Ser/Thr_kinase_AS"/>
</dbReference>
<feature type="region of interest" description="Disordered" evidence="14">
    <location>
        <begin position="344"/>
        <end position="365"/>
    </location>
</feature>
<keyword evidence="4" id="KW-0723">Serine/threonine-protein kinase</keyword>
<keyword evidence="7 16" id="KW-0418">Kinase</keyword>
<dbReference type="EC" id="2.7.11.1" evidence="2"/>
<keyword evidence="17" id="KW-1185">Reference proteome</keyword>
<dbReference type="Gene3D" id="1.10.510.10">
    <property type="entry name" value="Transferase(Phosphotransferase) domain 1"/>
    <property type="match status" value="1"/>
</dbReference>
<protein>
    <recommendedName>
        <fullName evidence="2">non-specific serine/threonine protein kinase</fullName>
        <ecNumber evidence="2">2.7.11.1</ecNumber>
    </recommendedName>
    <alternativeName>
        <fullName evidence="12">Fused homolog</fullName>
    </alternativeName>
</protein>
<organism evidence="16 17">
    <name type="scientific">Jacana jacana</name>
    <name type="common">Wattled jacana</name>
    <name type="synonym">Parra jacana</name>
    <dbReference type="NCBI Taxonomy" id="54508"/>
    <lineage>
        <taxon>Eukaryota</taxon>
        <taxon>Metazoa</taxon>
        <taxon>Chordata</taxon>
        <taxon>Craniata</taxon>
        <taxon>Vertebrata</taxon>
        <taxon>Euteleostomi</taxon>
        <taxon>Archelosauria</taxon>
        <taxon>Archosauria</taxon>
        <taxon>Dinosauria</taxon>
        <taxon>Saurischia</taxon>
        <taxon>Theropoda</taxon>
        <taxon>Coelurosauria</taxon>
        <taxon>Aves</taxon>
        <taxon>Neognathae</taxon>
        <taxon>Neoaves</taxon>
        <taxon>Charadriiformes</taxon>
        <taxon>Jacanidae</taxon>
        <taxon>Jacana</taxon>
    </lineage>
</organism>
<dbReference type="InterPro" id="IPR011989">
    <property type="entry name" value="ARM-like"/>
</dbReference>
<evidence type="ECO:0000259" key="15">
    <source>
        <dbReference type="PROSITE" id="PS50011"/>
    </source>
</evidence>
<dbReference type="CDD" id="cd14002">
    <property type="entry name" value="STKc_STK36"/>
    <property type="match status" value="1"/>
</dbReference>
<dbReference type="EMBL" id="VZTM01010858">
    <property type="protein sequence ID" value="NXS93889.1"/>
    <property type="molecule type" value="Genomic_DNA"/>
</dbReference>
<feature type="binding site" evidence="13">
    <location>
        <position position="33"/>
    </location>
    <ligand>
        <name>ATP</name>
        <dbReference type="ChEBI" id="CHEBI:30616"/>
    </ligand>
</feature>
<evidence type="ECO:0000256" key="9">
    <source>
        <dbReference type="ARBA" id="ARBA00023212"/>
    </source>
</evidence>
<proteinExistence type="predicted"/>
<dbReference type="FunFam" id="3.30.200.20:FF:000042">
    <property type="entry name" value="Aurora kinase A"/>
    <property type="match status" value="1"/>
</dbReference>
<dbReference type="InterPro" id="IPR016024">
    <property type="entry name" value="ARM-type_fold"/>
</dbReference>
<evidence type="ECO:0000256" key="10">
    <source>
        <dbReference type="ARBA" id="ARBA00047899"/>
    </source>
</evidence>
<feature type="domain" description="Protein kinase" evidence="15">
    <location>
        <begin position="4"/>
        <end position="254"/>
    </location>
</feature>
<keyword evidence="9" id="KW-0206">Cytoskeleton</keyword>
<evidence type="ECO:0000256" key="3">
    <source>
        <dbReference type="ARBA" id="ARBA00022490"/>
    </source>
</evidence>
<dbReference type="FunFam" id="1.10.510.10:FF:000292">
    <property type="entry name" value="Serine/threonine-protein kinase 36"/>
    <property type="match status" value="1"/>
</dbReference>
<dbReference type="GO" id="GO:0005856">
    <property type="term" value="C:cytoskeleton"/>
    <property type="evidence" value="ECO:0007669"/>
    <property type="project" value="UniProtKB-SubCell"/>
</dbReference>
<dbReference type="GO" id="GO:0005737">
    <property type="term" value="C:cytoplasm"/>
    <property type="evidence" value="ECO:0007669"/>
    <property type="project" value="TreeGrafter"/>
</dbReference>
<sequence>MEKYHVLEMIGEGSFGRVYKGRRKHSAQVVALKFIPKVGRSEKELKNLQREIEIMRGLRHPNIVQMLDSFETDKEVVVVTDYAEGELFQILEDDGSLPEDQVQAIAAQLVSALYYLHSHRILHRDMKPQNILLGKDGIVKLCDFGFARAMSIHTMVLTSIKGTPLYMSPELVEERPYDHTADLWSVGCILYELFVGTPPFYTSSIFQLVNLIVKDPVKWPEAISPVFKSFLQGLLMKDPRQRLSWPELLSHPFVAGRVTVIDDTEEHGISNPFTTKLPPELQALKEQQAHSLTHRSGQSRILRKAQLKMAEEAQKKGQLKAGDASVKNFGKGCPGHGPRAALRKAATMEGEPPSASKEKNPSVLQGKNSMAEWELEEPPPNPREHSITRDYEQEFPGAGASLQPVAGRADPWRSIETVHLENEELESDEEWQHLIEATEPSTMQLNTPLSLLRDPAFCHRLRAHLRDSAQQVLEGMLEGASRLRLMLRITGNLLATQCDSELLDHFCRELNVPLSLLCLAKQILESGSTKQQPWCIAVLTDLLMVTTVYFSSECSLEESGQKDSLQAFQEIAGCFLTLLPELLAEPADSEMRLCQQSLMCFNLLCESLDMMCPSISAPIYASLQEEHQPLLNRLLQGSVSEQPAPQGAAMEAKSACDQSSSVADLFTAALAAACSIPLERNGCREAKQQVAQEIAAKLTEEDSQHLGRLLGRLERPSCSFNVLKILYACCHASSNLCQHLGRSQQIWGSLMQLLKGKVPVVEVAQKAACEASLYLLALLTLQLQASPPRLEEVATLAMDLITHSPVVSLVGAAAFLLTQLSQHGVTLELRGEEILPVVTNTLTASAELQLPPPMDAGLYDGMFFLLLKLLAQEDMAMEQGFAASELWSVVWHCVAVVLRVGSDRAALEGDTPGADHPVAEPDWNLLSPQGTLLFLSLALFVFTRESHQCLRQLTQSHGVLMVTLKRLLSPGFLACLAQTQAGENGDPELVPAVVIQACQLLCFPFALDVDGDILALVVEAVRDAQIPAQLLQVCSHHLPFSYTELPVSLLCQLVVSDEQVIDQMVRAATASEPVTAFLTSALFSSSLTLTSDLLSLLTHVARVCPEHLPFLQRTLRVSDVADQPLTRLLDHRQHLIRAKTCNLLGNLLRHSHSFPQVLQSQLGLLESLLDSLLDQEESVRKAASFAVGNAVCHESFPVGSLGRAVPSLTKLLRDAQARTRCNAASALGNLGQRSAELGDLLIESKAPHVLLEVACWDPRESVREGALVALRALSQHPGIQQVLLSLRATEKLALLASSDSEPAAGGSPRPPSARHCEKLLRFLAPLCGT</sequence>
<name>A0A7L2YJH0_JACJC</name>
<comment type="catalytic activity">
    <reaction evidence="11">
        <text>L-seryl-[protein] + ATP = O-phospho-L-seryl-[protein] + ADP + H(+)</text>
        <dbReference type="Rhea" id="RHEA:17989"/>
        <dbReference type="Rhea" id="RHEA-COMP:9863"/>
        <dbReference type="Rhea" id="RHEA-COMP:11604"/>
        <dbReference type="ChEBI" id="CHEBI:15378"/>
        <dbReference type="ChEBI" id="CHEBI:29999"/>
        <dbReference type="ChEBI" id="CHEBI:30616"/>
        <dbReference type="ChEBI" id="CHEBI:83421"/>
        <dbReference type="ChEBI" id="CHEBI:456216"/>
        <dbReference type="EC" id="2.7.11.1"/>
    </reaction>
</comment>
<evidence type="ECO:0000313" key="16">
    <source>
        <dbReference type="EMBL" id="NXS93889.1"/>
    </source>
</evidence>
<evidence type="ECO:0000256" key="12">
    <source>
        <dbReference type="ARBA" id="ARBA00075375"/>
    </source>
</evidence>
<evidence type="ECO:0000256" key="2">
    <source>
        <dbReference type="ARBA" id="ARBA00012513"/>
    </source>
</evidence>
<dbReference type="InterPro" id="IPR011009">
    <property type="entry name" value="Kinase-like_dom_sf"/>
</dbReference>
<evidence type="ECO:0000256" key="13">
    <source>
        <dbReference type="PROSITE-ProRule" id="PRU10141"/>
    </source>
</evidence>
<evidence type="ECO:0000256" key="14">
    <source>
        <dbReference type="SAM" id="MobiDB-lite"/>
    </source>
</evidence>
<dbReference type="SMART" id="SM00220">
    <property type="entry name" value="S_TKc"/>
    <property type="match status" value="1"/>
</dbReference>
<dbReference type="PROSITE" id="PS50011">
    <property type="entry name" value="PROTEIN_KINASE_DOM"/>
    <property type="match status" value="1"/>
</dbReference>
<dbReference type="InterPro" id="IPR000719">
    <property type="entry name" value="Prot_kinase_dom"/>
</dbReference>
<keyword evidence="5" id="KW-0808">Transferase</keyword>
<evidence type="ECO:0000256" key="6">
    <source>
        <dbReference type="ARBA" id="ARBA00022741"/>
    </source>
</evidence>
<dbReference type="OrthoDB" id="266718at2759"/>
<keyword evidence="6 13" id="KW-0547">Nucleotide-binding</keyword>
<dbReference type="PANTHER" id="PTHR22983:SF6">
    <property type="entry name" value="SERINE_THREONINE-PROTEIN KINASE 36"/>
    <property type="match status" value="1"/>
</dbReference>
<evidence type="ECO:0000256" key="5">
    <source>
        <dbReference type="ARBA" id="ARBA00022679"/>
    </source>
</evidence>
<dbReference type="Gene3D" id="1.25.10.10">
    <property type="entry name" value="Leucine-rich Repeat Variant"/>
    <property type="match status" value="2"/>
</dbReference>
<evidence type="ECO:0000313" key="17">
    <source>
        <dbReference type="Proteomes" id="UP000550086"/>
    </source>
</evidence>
<feature type="non-terminal residue" evidence="16">
    <location>
        <position position="1"/>
    </location>
</feature>
<gene>
    <name evidence="16" type="primary">Stk36</name>
    <name evidence="16" type="ORF">JACJAC_R05573</name>
</gene>
<dbReference type="SUPFAM" id="SSF56112">
    <property type="entry name" value="Protein kinase-like (PK-like)"/>
    <property type="match status" value="1"/>
</dbReference>
<dbReference type="InterPro" id="IPR017441">
    <property type="entry name" value="Protein_kinase_ATP_BS"/>
</dbReference>
<accession>A0A7L2YJH0</accession>
<evidence type="ECO:0000256" key="1">
    <source>
        <dbReference type="ARBA" id="ARBA00004245"/>
    </source>
</evidence>
<comment type="subcellular location">
    <subcellularLocation>
        <location evidence="1">Cytoplasm</location>
        <location evidence="1">Cytoskeleton</location>
    </subcellularLocation>
</comment>
<dbReference type="PROSITE" id="PS00107">
    <property type="entry name" value="PROTEIN_KINASE_ATP"/>
    <property type="match status" value="1"/>
</dbReference>
<comment type="catalytic activity">
    <reaction evidence="10">
        <text>L-threonyl-[protein] + ATP = O-phospho-L-threonyl-[protein] + ADP + H(+)</text>
        <dbReference type="Rhea" id="RHEA:46608"/>
        <dbReference type="Rhea" id="RHEA-COMP:11060"/>
        <dbReference type="Rhea" id="RHEA-COMP:11605"/>
        <dbReference type="ChEBI" id="CHEBI:15378"/>
        <dbReference type="ChEBI" id="CHEBI:30013"/>
        <dbReference type="ChEBI" id="CHEBI:30616"/>
        <dbReference type="ChEBI" id="CHEBI:61977"/>
        <dbReference type="ChEBI" id="CHEBI:456216"/>
        <dbReference type="EC" id="2.7.11.1"/>
    </reaction>
</comment>
<evidence type="ECO:0000256" key="7">
    <source>
        <dbReference type="ARBA" id="ARBA00022777"/>
    </source>
</evidence>
<comment type="caution">
    <text evidence="16">The sequence shown here is derived from an EMBL/GenBank/DDBJ whole genome shotgun (WGS) entry which is preliminary data.</text>
</comment>